<dbReference type="AlphaFoldDB" id="A0A926IF96"/>
<protein>
    <submittedName>
        <fullName evidence="1">Uncharacterized protein</fullName>
    </submittedName>
</protein>
<comment type="caution">
    <text evidence="1">The sequence shown here is derived from an EMBL/GenBank/DDBJ whole genome shotgun (WGS) entry which is preliminary data.</text>
</comment>
<organism evidence="1 2">
    <name type="scientific">Zhenhengia yiwuensis</name>
    <dbReference type="NCBI Taxonomy" id="2763666"/>
    <lineage>
        <taxon>Bacteria</taxon>
        <taxon>Bacillati</taxon>
        <taxon>Bacillota</taxon>
        <taxon>Clostridia</taxon>
        <taxon>Lachnospirales</taxon>
        <taxon>Lachnospiraceae</taxon>
        <taxon>Zhenhengia</taxon>
    </lineage>
</organism>
<evidence type="ECO:0000313" key="1">
    <source>
        <dbReference type="EMBL" id="MBC8580794.1"/>
    </source>
</evidence>
<dbReference type="RefSeq" id="WP_249333499.1">
    <property type="nucleotide sequence ID" value="NZ_JACRSY010000028.1"/>
</dbReference>
<evidence type="ECO:0000313" key="2">
    <source>
        <dbReference type="Proteomes" id="UP000655830"/>
    </source>
</evidence>
<keyword evidence="2" id="KW-1185">Reference proteome</keyword>
<gene>
    <name evidence="1" type="ORF">H8718_14835</name>
</gene>
<dbReference type="EMBL" id="JACRSY010000028">
    <property type="protein sequence ID" value="MBC8580794.1"/>
    <property type="molecule type" value="Genomic_DNA"/>
</dbReference>
<sequence length="326" mass="38988">MAACNLLVYGSGNCELAAVIEAEVSRLLQVESEEVKIFARGYILENSCLALYKRFTPLKEQLGQVKKGGLYEYFYDGAEKVERQELRMESSAHKEALEECVQIGIKRMRAEVITLVLIGESNETGLFWDFTEEHPSKLTYKALDEVLYKLGKRNHIKFDVIMDIPIWHGIEVPHALAKNPYIKSLFMYERQTPLHIFPVACWIQRTYLEQKNYLEVLYKYYYVTLDQEKWKECMDSWRRYWDSPDHIMWRQFYENYKAVVLYTNPEKPTQYAKLYFRQQCIPEQRETISEQELQDYLVEMYHTTFDDKNIKLWLTDFKTCVDYYKL</sequence>
<proteinExistence type="predicted"/>
<name>A0A926IF96_9FIRM</name>
<reference evidence="1" key="1">
    <citation type="submission" date="2020-08" db="EMBL/GenBank/DDBJ databases">
        <title>Genome public.</title>
        <authorList>
            <person name="Liu C."/>
            <person name="Sun Q."/>
        </authorList>
    </citation>
    <scope>NUCLEOTIDE SEQUENCE</scope>
    <source>
        <strain evidence="1">NSJ-12</strain>
    </source>
</reference>
<accession>A0A926IF96</accession>
<dbReference type="Proteomes" id="UP000655830">
    <property type="component" value="Unassembled WGS sequence"/>
</dbReference>